<name>A0A0A2FHZ2_9PORP</name>
<gene>
    <name evidence="1" type="ORF">HR15_03210</name>
</gene>
<dbReference type="Proteomes" id="UP000030146">
    <property type="component" value="Unassembled WGS sequence"/>
</dbReference>
<evidence type="ECO:0000313" key="2">
    <source>
        <dbReference type="Proteomes" id="UP000030146"/>
    </source>
</evidence>
<evidence type="ECO:0000313" key="1">
    <source>
        <dbReference type="EMBL" id="KGN90696.1"/>
    </source>
</evidence>
<dbReference type="AlphaFoldDB" id="A0A0A2FHZ2"/>
<dbReference type="EMBL" id="JRAK01000053">
    <property type="protein sequence ID" value="KGN90696.1"/>
    <property type="molecule type" value="Genomic_DNA"/>
</dbReference>
<dbReference type="RefSeq" id="WP_039423807.1">
    <property type="nucleotide sequence ID" value="NZ_JRAK01000053.1"/>
</dbReference>
<protein>
    <submittedName>
        <fullName evidence="1">Uncharacterized protein</fullName>
    </submittedName>
</protein>
<organism evidence="1 2">
    <name type="scientific">Porphyromonas gulae</name>
    <dbReference type="NCBI Taxonomy" id="111105"/>
    <lineage>
        <taxon>Bacteria</taxon>
        <taxon>Pseudomonadati</taxon>
        <taxon>Bacteroidota</taxon>
        <taxon>Bacteroidia</taxon>
        <taxon>Bacteroidales</taxon>
        <taxon>Porphyromonadaceae</taxon>
        <taxon>Porphyromonas</taxon>
    </lineage>
</organism>
<comment type="caution">
    <text evidence="1">The sequence shown here is derived from an EMBL/GenBank/DDBJ whole genome shotgun (WGS) entry which is preliminary data.</text>
</comment>
<keyword evidence="2" id="KW-1185">Reference proteome</keyword>
<reference evidence="1 2" key="1">
    <citation type="submission" date="2014-08" db="EMBL/GenBank/DDBJ databases">
        <title>Porphyromonas gulae strain:COT-052_OH3439 Genome sequencing.</title>
        <authorList>
            <person name="Wallis C."/>
            <person name="Deusch O."/>
            <person name="O'Flynn C."/>
            <person name="Davis I."/>
            <person name="Jospin G."/>
            <person name="Darling A.E."/>
            <person name="Coil D.A."/>
            <person name="Alexiev A."/>
            <person name="Horsfall A."/>
            <person name="Kirkwood N."/>
            <person name="Harris S."/>
            <person name="Eisen J.A."/>
        </authorList>
    </citation>
    <scope>NUCLEOTIDE SEQUENCE [LARGE SCALE GENOMIC DNA]</scope>
    <source>
        <strain evidence="2">COT-052 OH3439</strain>
    </source>
</reference>
<sequence length="173" mass="20340">MATHNFAYENRLIYVENEDYESGNVPEHKEYVQGCNRNYPSYYLDEYRASFYTLDIVITSAYYSGGCIDYIQHDSYLNNITFCDGYDEDATDTIMRDFKAYHPDYEKVRELAREIGEDWKNYTAYDALQAYLFALEKPEADKIIDKIKTDYGYRELTKTGSFCNGEALYEQIA</sequence>
<proteinExistence type="predicted"/>
<accession>A0A0A2FHZ2</accession>